<keyword evidence="3" id="KW-1185">Reference proteome</keyword>
<organism evidence="2 3">
    <name type="scientific">Azospirillum picis</name>
    <dbReference type="NCBI Taxonomy" id="488438"/>
    <lineage>
        <taxon>Bacteria</taxon>
        <taxon>Pseudomonadati</taxon>
        <taxon>Pseudomonadota</taxon>
        <taxon>Alphaproteobacteria</taxon>
        <taxon>Rhodospirillales</taxon>
        <taxon>Azospirillaceae</taxon>
        <taxon>Azospirillum</taxon>
    </lineage>
</organism>
<evidence type="ECO:0000313" key="2">
    <source>
        <dbReference type="EMBL" id="MDQ0534297.1"/>
    </source>
</evidence>
<reference evidence="2 3" key="1">
    <citation type="submission" date="2023-07" db="EMBL/GenBank/DDBJ databases">
        <title>Genomic Encyclopedia of Type Strains, Phase IV (KMG-IV): sequencing the most valuable type-strain genomes for metagenomic binning, comparative biology and taxonomic classification.</title>
        <authorList>
            <person name="Goeker M."/>
        </authorList>
    </citation>
    <scope>NUCLEOTIDE SEQUENCE [LARGE SCALE GENOMIC DNA]</scope>
    <source>
        <strain evidence="2 3">DSM 19922</strain>
    </source>
</reference>
<evidence type="ECO:0000313" key="3">
    <source>
        <dbReference type="Proteomes" id="UP001244552"/>
    </source>
</evidence>
<keyword evidence="1" id="KW-0732">Signal</keyword>
<feature type="signal peptide" evidence="1">
    <location>
        <begin position="1"/>
        <end position="22"/>
    </location>
</feature>
<evidence type="ECO:0000256" key="1">
    <source>
        <dbReference type="SAM" id="SignalP"/>
    </source>
</evidence>
<comment type="caution">
    <text evidence="2">The sequence shown here is derived from an EMBL/GenBank/DDBJ whole genome shotgun (WGS) entry which is preliminary data.</text>
</comment>
<dbReference type="RefSeq" id="WP_209984588.1">
    <property type="nucleotide sequence ID" value="NZ_JAGINO010000014.1"/>
</dbReference>
<proteinExistence type="predicted"/>
<dbReference type="Proteomes" id="UP001244552">
    <property type="component" value="Unassembled WGS sequence"/>
</dbReference>
<name>A0ABU0MLG1_9PROT</name>
<sequence>MRKNRGTALAAIAVLLPACAPATPTPPLPAEARPISGSGAYEQRLDDVIGELRDALDARYGRLEVRAYRLPAGAGWPGIAAHYQAALHGWDAEPALPGRMRAGRAQTWKRHGDVIASAFIDTPFAGQDSDYTMLVVAMNS</sequence>
<dbReference type="EMBL" id="JAUSVU010000011">
    <property type="protein sequence ID" value="MDQ0534297.1"/>
    <property type="molecule type" value="Genomic_DNA"/>
</dbReference>
<evidence type="ECO:0008006" key="4">
    <source>
        <dbReference type="Google" id="ProtNLM"/>
    </source>
</evidence>
<accession>A0ABU0MLG1</accession>
<gene>
    <name evidence="2" type="ORF">QO018_003170</name>
</gene>
<feature type="chain" id="PRO_5046431673" description="Lipoprotein" evidence="1">
    <location>
        <begin position="23"/>
        <end position="140"/>
    </location>
</feature>
<protein>
    <recommendedName>
        <fullName evidence="4">Lipoprotein</fullName>
    </recommendedName>
</protein>